<feature type="compositionally biased region" description="Basic and acidic residues" evidence="1">
    <location>
        <begin position="318"/>
        <end position="331"/>
    </location>
</feature>
<comment type="caution">
    <text evidence="3">The sequence shown here is derived from an EMBL/GenBank/DDBJ whole genome shotgun (WGS) entry which is preliminary data.</text>
</comment>
<keyword evidence="2" id="KW-0472">Membrane</keyword>
<accession>A0ABT6RQY5</accession>
<evidence type="ECO:0000256" key="2">
    <source>
        <dbReference type="SAM" id="Phobius"/>
    </source>
</evidence>
<feature type="compositionally biased region" description="Pro residues" evidence="1">
    <location>
        <begin position="19"/>
        <end position="55"/>
    </location>
</feature>
<organism evidence="3 4">
    <name type="scientific">Streptomyces solicavernae</name>
    <dbReference type="NCBI Taxonomy" id="3043614"/>
    <lineage>
        <taxon>Bacteria</taxon>
        <taxon>Bacillati</taxon>
        <taxon>Actinomycetota</taxon>
        <taxon>Actinomycetes</taxon>
        <taxon>Kitasatosporales</taxon>
        <taxon>Streptomycetaceae</taxon>
        <taxon>Streptomyces</taxon>
    </lineage>
</organism>
<evidence type="ECO:0000313" key="3">
    <source>
        <dbReference type="EMBL" id="MDI3386852.1"/>
    </source>
</evidence>
<keyword evidence="4" id="KW-1185">Reference proteome</keyword>
<feature type="region of interest" description="Disordered" evidence="1">
    <location>
        <begin position="295"/>
        <end position="344"/>
    </location>
</feature>
<feature type="transmembrane region" description="Helical" evidence="2">
    <location>
        <begin position="98"/>
        <end position="121"/>
    </location>
</feature>
<evidence type="ECO:0000256" key="1">
    <source>
        <dbReference type="SAM" id="MobiDB-lite"/>
    </source>
</evidence>
<dbReference type="EMBL" id="JASCIR010000007">
    <property type="protein sequence ID" value="MDI3386852.1"/>
    <property type="molecule type" value="Genomic_DNA"/>
</dbReference>
<keyword evidence="2" id="KW-0812">Transmembrane</keyword>
<proteinExistence type="predicted"/>
<protein>
    <submittedName>
        <fullName evidence="3">Uncharacterized protein</fullName>
    </submittedName>
</protein>
<name>A0ABT6RQY5_9ACTN</name>
<gene>
    <name evidence="3" type="ORF">QIS99_11660</name>
</gene>
<feature type="region of interest" description="Disordered" evidence="1">
    <location>
        <begin position="1"/>
        <end position="77"/>
    </location>
</feature>
<evidence type="ECO:0000313" key="4">
    <source>
        <dbReference type="Proteomes" id="UP001224661"/>
    </source>
</evidence>
<reference evidence="3 4" key="1">
    <citation type="submission" date="2023-05" db="EMBL/GenBank/DDBJ databases">
        <title>Draft genome sequence of Streptomyces sp. B-S-A8 isolated from a cave soil in Thailand.</title>
        <authorList>
            <person name="Chamroensaksri N."/>
            <person name="Muangham S."/>
        </authorList>
    </citation>
    <scope>NUCLEOTIDE SEQUENCE [LARGE SCALE GENOMIC DNA]</scope>
    <source>
        <strain evidence="3 4">B-S-A8</strain>
    </source>
</reference>
<dbReference type="RefSeq" id="WP_282513128.1">
    <property type="nucleotide sequence ID" value="NZ_JASCIR010000007.1"/>
</dbReference>
<keyword evidence="2" id="KW-1133">Transmembrane helix</keyword>
<dbReference type="Proteomes" id="UP001224661">
    <property type="component" value="Unassembled WGS sequence"/>
</dbReference>
<sequence>MPPAPGEQQQPVRRTGSAPLPPEAPRHPQPPRPEPQAAPQPPPQAPPQPPVPPRRPVGSVDLTPQPGAGRPLHFGRPAVFDDRTARLRPVPARSKPRLAAVAACLVLGFGLIGGAVTGSWLTGEADGAPSAERVYTAAGAAWHNAEVDTLFPPRIKGDGAGPGGADRVWTRIAVAPDSGCKDALDPLLRKALQPVGCERLLRATYTDATRSYVTTVGMIFTKADAASMGSLRTRFTEEGLDKRDDLMPRPYAKKGTVAAGFGDEQRASWTVSVLTDAPVVVYAVSGFADGREVSAPEPAAEAMKSGATSAPAQSGLGHEAKGLADQVERALRKTAKAASEEEPA</sequence>